<proteinExistence type="predicted"/>
<feature type="region of interest" description="Disordered" evidence="1">
    <location>
        <begin position="1"/>
        <end position="22"/>
    </location>
</feature>
<comment type="caution">
    <text evidence="2">The sequence shown here is derived from an EMBL/GenBank/DDBJ whole genome shotgun (WGS) entry which is preliminary data.</text>
</comment>
<sequence length="88" mass="9951">MANHGTIVTQHPMAKTSNLKEQRKEVSIPFITSEEEVASDKQDGGSQFVGADLADCSQEEEYEPIDDFKLEMLRLLITSYIHCFTTKK</sequence>
<evidence type="ECO:0000313" key="3">
    <source>
        <dbReference type="Proteomes" id="UP000479710"/>
    </source>
</evidence>
<accession>A0A6G1EAH9</accession>
<dbReference type="AlphaFoldDB" id="A0A6G1EAH9"/>
<gene>
    <name evidence="2" type="ORF">E2562_009780</name>
</gene>
<evidence type="ECO:0000313" key="2">
    <source>
        <dbReference type="EMBL" id="KAF0921586.1"/>
    </source>
</evidence>
<organism evidence="2 3">
    <name type="scientific">Oryza meyeriana var. granulata</name>
    <dbReference type="NCBI Taxonomy" id="110450"/>
    <lineage>
        <taxon>Eukaryota</taxon>
        <taxon>Viridiplantae</taxon>
        <taxon>Streptophyta</taxon>
        <taxon>Embryophyta</taxon>
        <taxon>Tracheophyta</taxon>
        <taxon>Spermatophyta</taxon>
        <taxon>Magnoliopsida</taxon>
        <taxon>Liliopsida</taxon>
        <taxon>Poales</taxon>
        <taxon>Poaceae</taxon>
        <taxon>BOP clade</taxon>
        <taxon>Oryzoideae</taxon>
        <taxon>Oryzeae</taxon>
        <taxon>Oryzinae</taxon>
        <taxon>Oryza</taxon>
        <taxon>Oryza meyeriana</taxon>
    </lineage>
</organism>
<dbReference type="Proteomes" id="UP000479710">
    <property type="component" value="Unassembled WGS sequence"/>
</dbReference>
<keyword evidence="3" id="KW-1185">Reference proteome</keyword>
<dbReference type="OrthoDB" id="10557027at2759"/>
<reference evidence="2 3" key="1">
    <citation type="submission" date="2019-11" db="EMBL/GenBank/DDBJ databases">
        <title>Whole genome sequence of Oryza granulata.</title>
        <authorList>
            <person name="Li W."/>
        </authorList>
    </citation>
    <scope>NUCLEOTIDE SEQUENCE [LARGE SCALE GENOMIC DNA]</scope>
    <source>
        <strain evidence="3">cv. Menghai</strain>
        <tissue evidence="2">Leaf</tissue>
    </source>
</reference>
<protein>
    <submittedName>
        <fullName evidence="2">Uncharacterized protein</fullName>
    </submittedName>
</protein>
<dbReference type="EMBL" id="SPHZ02000004">
    <property type="protein sequence ID" value="KAF0921586.1"/>
    <property type="molecule type" value="Genomic_DNA"/>
</dbReference>
<evidence type="ECO:0000256" key="1">
    <source>
        <dbReference type="SAM" id="MobiDB-lite"/>
    </source>
</evidence>
<name>A0A6G1EAH9_9ORYZ</name>